<dbReference type="PATRIC" id="fig|28125.4.peg.2361"/>
<proteinExistence type="predicted"/>
<dbReference type="Proteomes" id="UP000070093">
    <property type="component" value="Unassembled WGS sequence"/>
</dbReference>
<organism evidence="2 3">
    <name type="scientific">Prevotella bivia</name>
    <dbReference type="NCBI Taxonomy" id="28125"/>
    <lineage>
        <taxon>Bacteria</taxon>
        <taxon>Pseudomonadati</taxon>
        <taxon>Bacteroidota</taxon>
        <taxon>Bacteroidia</taxon>
        <taxon>Bacteroidales</taxon>
        <taxon>Prevotellaceae</taxon>
        <taxon>Prevotella</taxon>
    </lineage>
</organism>
<name>A0A137SQ67_9BACT</name>
<protein>
    <submittedName>
        <fullName evidence="2">Uncharacterized protein</fullName>
    </submittedName>
</protein>
<sequence length="144" mass="16310">MFKKEVIMKQIYVYGLMLFGFISLGSVTVKAQCPIKDAIMGDVPDDSEEQEDTYSWVEKLKYNDQSEYTPNTLIVSYDAKVGKKPLLKAIKKNKCELLNDYKSISSVAIKIPTIWNINDAMLAFKHVKGVTVVNRGTIKPIENK</sequence>
<keyword evidence="1" id="KW-1133">Transmembrane helix</keyword>
<keyword evidence="1" id="KW-0472">Membrane</keyword>
<feature type="transmembrane region" description="Helical" evidence="1">
    <location>
        <begin position="12"/>
        <end position="29"/>
    </location>
</feature>
<evidence type="ECO:0000256" key="1">
    <source>
        <dbReference type="SAM" id="Phobius"/>
    </source>
</evidence>
<dbReference type="eggNOG" id="ENOG5033II2">
    <property type="taxonomic scope" value="Bacteria"/>
</dbReference>
<evidence type="ECO:0000313" key="2">
    <source>
        <dbReference type="EMBL" id="KXO14640.1"/>
    </source>
</evidence>
<evidence type="ECO:0000313" key="3">
    <source>
        <dbReference type="Proteomes" id="UP000070093"/>
    </source>
</evidence>
<comment type="caution">
    <text evidence="2">The sequence shown here is derived from an EMBL/GenBank/DDBJ whole genome shotgun (WGS) entry which is preliminary data.</text>
</comment>
<dbReference type="AlphaFoldDB" id="A0A137SQ67"/>
<keyword evidence="1" id="KW-0812">Transmembrane</keyword>
<gene>
    <name evidence="2" type="ORF">HMPREF3202_02364</name>
</gene>
<accession>A0A137SQ67</accession>
<reference evidence="2 3" key="1">
    <citation type="submission" date="2016-02" db="EMBL/GenBank/DDBJ databases">
        <authorList>
            <person name="Wen L."/>
            <person name="He K."/>
            <person name="Yang H."/>
        </authorList>
    </citation>
    <scope>NUCLEOTIDE SEQUENCE [LARGE SCALE GENOMIC DNA]</scope>
    <source>
        <strain evidence="2 3">GED7880</strain>
    </source>
</reference>
<dbReference type="EMBL" id="LTAG01000133">
    <property type="protein sequence ID" value="KXO14640.1"/>
    <property type="molecule type" value="Genomic_DNA"/>
</dbReference>